<gene>
    <name evidence="1" type="ORF">LX70_01595</name>
</gene>
<proteinExistence type="predicted"/>
<reference evidence="1 2" key="1">
    <citation type="submission" date="2018-02" db="EMBL/GenBank/DDBJ databases">
        <title>Genomic Encyclopedia of Archaeal and Bacterial Type Strains, Phase II (KMG-II): from individual species to whole genera.</title>
        <authorList>
            <person name="Goeker M."/>
        </authorList>
    </citation>
    <scope>NUCLEOTIDE SEQUENCE [LARGE SCALE GENOMIC DNA]</scope>
    <source>
        <strain evidence="1 2">DSM 18921</strain>
    </source>
</reference>
<evidence type="ECO:0000313" key="1">
    <source>
        <dbReference type="EMBL" id="PQV57787.1"/>
    </source>
</evidence>
<protein>
    <submittedName>
        <fullName evidence="1">Uncharacterized protein DUF3445</fullName>
    </submittedName>
</protein>
<dbReference type="AlphaFoldDB" id="A0A2S8SAC4"/>
<name>A0A2S8SAC4_9RHOB</name>
<dbReference type="RefSeq" id="WP_105514001.1">
    <property type="nucleotide sequence ID" value="NZ_PVEP01000002.1"/>
</dbReference>
<dbReference type="Proteomes" id="UP000238338">
    <property type="component" value="Unassembled WGS sequence"/>
</dbReference>
<dbReference type="OrthoDB" id="5242510at2"/>
<dbReference type="EMBL" id="PVEP01000002">
    <property type="protein sequence ID" value="PQV57787.1"/>
    <property type="molecule type" value="Genomic_DNA"/>
</dbReference>
<comment type="caution">
    <text evidence="1">The sequence shown here is derived from an EMBL/GenBank/DDBJ whole genome shotgun (WGS) entry which is preliminary data.</text>
</comment>
<sequence>MQSDPILQPTIPDAQREAAARRLPAMQPVAEGALLTVDAGYSAQLAEKARLIAAGRDRVIAVTPGAGAAVAELLEFVLDDLSRRPDFAVRGGTVRRPDGVTVTVERDDPFLTLSRLVQEDLCVLEKRGAEHVLTAALLCFPAAWTLAEKIGQPLLRIHLPVPVYDADIARRVQRMFDGVQPGRAVWRANLLRYDLPDLYQPHSEANPRKVGRPDSVYERSERQSVFRLPVTGAVVFAIHTTVARRAV</sequence>
<dbReference type="Pfam" id="PF11927">
    <property type="entry name" value="HODM_asu-like"/>
    <property type="match status" value="1"/>
</dbReference>
<dbReference type="InterPro" id="IPR021848">
    <property type="entry name" value="HODM_asu-like"/>
</dbReference>
<keyword evidence="2" id="KW-1185">Reference proteome</keyword>
<evidence type="ECO:0000313" key="2">
    <source>
        <dbReference type="Proteomes" id="UP000238338"/>
    </source>
</evidence>
<accession>A0A2S8SAC4</accession>
<organism evidence="1 2">
    <name type="scientific">Albidovulum denitrificans</name>
    <dbReference type="NCBI Taxonomy" id="404881"/>
    <lineage>
        <taxon>Bacteria</taxon>
        <taxon>Pseudomonadati</taxon>
        <taxon>Pseudomonadota</taxon>
        <taxon>Alphaproteobacteria</taxon>
        <taxon>Rhodobacterales</taxon>
        <taxon>Paracoccaceae</taxon>
        <taxon>Albidovulum</taxon>
    </lineage>
</organism>